<accession>A0AA88KSP3</accession>
<feature type="region of interest" description="Disordered" evidence="1">
    <location>
        <begin position="103"/>
        <end position="141"/>
    </location>
</feature>
<feature type="compositionally biased region" description="Low complexity" evidence="1">
    <location>
        <begin position="165"/>
        <end position="178"/>
    </location>
</feature>
<evidence type="ECO:0000256" key="1">
    <source>
        <dbReference type="SAM" id="MobiDB-lite"/>
    </source>
</evidence>
<dbReference type="RefSeq" id="XP_044555758.1">
    <property type="nucleotide sequence ID" value="XM_044693177.1"/>
</dbReference>
<evidence type="ECO:0000313" key="3">
    <source>
        <dbReference type="Proteomes" id="UP000816034"/>
    </source>
</evidence>
<feature type="region of interest" description="Disordered" evidence="1">
    <location>
        <begin position="156"/>
        <end position="195"/>
    </location>
</feature>
<proteinExistence type="predicted"/>
<feature type="compositionally biased region" description="Acidic residues" evidence="1">
    <location>
        <begin position="108"/>
        <end position="117"/>
    </location>
</feature>
<evidence type="ECO:0000313" key="2">
    <source>
        <dbReference type="EMBL" id="KAG2393864.1"/>
    </source>
</evidence>
<gene>
    <name evidence="2" type="ORF">C9374_003628</name>
</gene>
<feature type="region of interest" description="Disordered" evidence="1">
    <location>
        <begin position="1"/>
        <end position="29"/>
    </location>
</feature>
<reference evidence="2 3" key="1">
    <citation type="journal article" date="2018" name="BMC Genomics">
        <title>The genome of Naegleria lovaniensis, the basis for a comparative approach to unravel pathogenicity factors of the human pathogenic amoeba N. fowleri.</title>
        <authorList>
            <person name="Liechti N."/>
            <person name="Schurch N."/>
            <person name="Bruggmann R."/>
            <person name="Wittwer M."/>
        </authorList>
    </citation>
    <scope>NUCLEOTIDE SEQUENCE [LARGE SCALE GENOMIC DNA]</scope>
    <source>
        <strain evidence="2 3">ATCC 30569</strain>
    </source>
</reference>
<sequence length="441" mass="50156">MPKNNHHASFAKTTSHKKSESSNLFSGVEGIKKKRVNAQTQLVNSIRKKKMEKALQHEYELEKLHKEEERNDFLSKINDENAGATVEGQFDMMRGLLKKTNKRSGLDMFDDDDDDENSSLSNTKKDIENVDEQSLVKTSEQQHSILEKVLSKKQKNDEFKKKYESANSTTTSTNANTAHTQSHQTKSQPVTTLSIPSVSQSSHQSNAQQVFTGDKELPFIKAPITKTICLHCEREKTPKGMMIKYIVIINDKDEVIYHCISEEVKNLLNSGDDSVDTTSQLSGLGEVTYSLMTIREHVSKILRNAFVVVGHTIFHNLIGIFGPRNVHEFKSKLRDIGVVDPNSEQKYDTTTLTNIPLLISRLLGLTNTKKMNRVEVAINILKAYKLHAKTFDQYSKKSSLDLLGYEERQLMKREQKAQYQQKYMTTINNGIDNLLAQMKNK</sequence>
<dbReference type="Proteomes" id="UP000816034">
    <property type="component" value="Unassembled WGS sequence"/>
</dbReference>
<dbReference type="GeneID" id="68096083"/>
<keyword evidence="3" id="KW-1185">Reference proteome</keyword>
<feature type="compositionally biased region" description="Polar residues" evidence="1">
    <location>
        <begin position="179"/>
        <end position="193"/>
    </location>
</feature>
<dbReference type="AlphaFoldDB" id="A0AA88KSP3"/>
<comment type="caution">
    <text evidence="2">The sequence shown here is derived from an EMBL/GenBank/DDBJ whole genome shotgun (WGS) entry which is preliminary data.</text>
</comment>
<dbReference type="EMBL" id="PYSW02000001">
    <property type="protein sequence ID" value="KAG2393864.1"/>
    <property type="molecule type" value="Genomic_DNA"/>
</dbReference>
<name>A0AA88KSP3_NAELO</name>
<protein>
    <submittedName>
        <fullName evidence="2">Uncharacterized protein</fullName>
    </submittedName>
</protein>
<organism evidence="2 3">
    <name type="scientific">Naegleria lovaniensis</name>
    <name type="common">Amoeba</name>
    <dbReference type="NCBI Taxonomy" id="51637"/>
    <lineage>
        <taxon>Eukaryota</taxon>
        <taxon>Discoba</taxon>
        <taxon>Heterolobosea</taxon>
        <taxon>Tetramitia</taxon>
        <taxon>Eutetramitia</taxon>
        <taxon>Vahlkampfiidae</taxon>
        <taxon>Naegleria</taxon>
    </lineage>
</organism>